<organism evidence="3">
    <name type="scientific">Selaginella moellendorffii</name>
    <name type="common">Spikemoss</name>
    <dbReference type="NCBI Taxonomy" id="88036"/>
    <lineage>
        <taxon>Eukaryota</taxon>
        <taxon>Viridiplantae</taxon>
        <taxon>Streptophyta</taxon>
        <taxon>Embryophyta</taxon>
        <taxon>Tracheophyta</taxon>
        <taxon>Lycopodiopsida</taxon>
        <taxon>Selaginellales</taxon>
        <taxon>Selaginellaceae</taxon>
        <taxon>Selaginella</taxon>
    </lineage>
</organism>
<protein>
    <recommendedName>
        <fullName evidence="1">J domain-containing protein</fullName>
    </recommendedName>
</protein>
<dbReference type="HOGENOM" id="CLU_090826_0_0_1"/>
<keyword evidence="3" id="KW-1185">Reference proteome</keyword>
<gene>
    <name evidence="2" type="ORF">SELMODRAFT_73318</name>
</gene>
<dbReference type="FunCoup" id="D8QNL3">
    <property type="interactions" value="417"/>
</dbReference>
<evidence type="ECO:0000313" key="3">
    <source>
        <dbReference type="Proteomes" id="UP000001514"/>
    </source>
</evidence>
<dbReference type="EMBL" id="GL377565">
    <property type="protein sequence ID" value="EFJ38123.1"/>
    <property type="molecule type" value="Genomic_DNA"/>
</dbReference>
<dbReference type="Gene3D" id="1.10.287.110">
    <property type="entry name" value="DnaJ domain"/>
    <property type="match status" value="1"/>
</dbReference>
<evidence type="ECO:0000259" key="1">
    <source>
        <dbReference type="PROSITE" id="PS50076"/>
    </source>
</evidence>
<dbReference type="CDD" id="cd06257">
    <property type="entry name" value="DnaJ"/>
    <property type="match status" value="1"/>
</dbReference>
<dbReference type="PROSITE" id="PS00636">
    <property type="entry name" value="DNAJ_1"/>
    <property type="match status" value="1"/>
</dbReference>
<dbReference type="KEGG" id="smo:SELMODRAFT_73318"/>
<dbReference type="PANTHER" id="PTHR24074">
    <property type="entry name" value="CO-CHAPERONE PROTEIN DJLA"/>
    <property type="match status" value="1"/>
</dbReference>
<sequence length="252" mass="29125">MAAAFSLSSTALRVSLRRWRPNGATIKSARSSKNVLLRPRIAQWRALGGSAVPGWNAKESPYDVLGVERDCNEEGIKSAYRRLAKLYHPDVYSGDTQLLEDETVEGRFIKIQAAYELLTNQEARRSYDYDNRSDPMKASKAWMEWFIKKKQAYEQRGDLAVTLWAQQQQREMNLKARQLARHKMDPEEEKRIIAKEKQASTINFETTLKRHTLVLKKRDIERRRSEEEAAKNKLVQQLLASEGLELDDGKED</sequence>
<dbReference type="AlphaFoldDB" id="D8QNL3"/>
<dbReference type="SMART" id="SM00271">
    <property type="entry name" value="DnaJ"/>
    <property type="match status" value="1"/>
</dbReference>
<dbReference type="STRING" id="88036.D8QNL3"/>
<feature type="domain" description="J" evidence="1">
    <location>
        <begin position="60"/>
        <end position="131"/>
    </location>
</feature>
<dbReference type="InterPro" id="IPR050817">
    <property type="entry name" value="DjlA_DnaK_co-chaperone"/>
</dbReference>
<dbReference type="InterPro" id="IPR036869">
    <property type="entry name" value="J_dom_sf"/>
</dbReference>
<dbReference type="PRINTS" id="PR00625">
    <property type="entry name" value="JDOMAIN"/>
</dbReference>
<dbReference type="eggNOG" id="KOG0715">
    <property type="taxonomic scope" value="Eukaryota"/>
</dbReference>
<evidence type="ECO:0000313" key="2">
    <source>
        <dbReference type="EMBL" id="EFJ38123.1"/>
    </source>
</evidence>
<dbReference type="Pfam" id="PF00226">
    <property type="entry name" value="DnaJ"/>
    <property type="match status" value="1"/>
</dbReference>
<accession>D8QNL3</accession>
<name>D8QNL3_SELML</name>
<proteinExistence type="predicted"/>
<dbReference type="Proteomes" id="UP000001514">
    <property type="component" value="Unassembled WGS sequence"/>
</dbReference>
<dbReference type="Gramene" id="EFJ38123">
    <property type="protein sequence ID" value="EFJ38123"/>
    <property type="gene ID" value="SELMODRAFT_73318"/>
</dbReference>
<dbReference type="InParanoid" id="D8QNL3"/>
<dbReference type="InterPro" id="IPR018253">
    <property type="entry name" value="DnaJ_domain_CS"/>
</dbReference>
<dbReference type="SUPFAM" id="SSF46565">
    <property type="entry name" value="Chaperone J-domain"/>
    <property type="match status" value="1"/>
</dbReference>
<reference evidence="2 3" key="1">
    <citation type="journal article" date="2011" name="Science">
        <title>The Selaginella genome identifies genetic changes associated with the evolution of vascular plants.</title>
        <authorList>
            <person name="Banks J.A."/>
            <person name="Nishiyama T."/>
            <person name="Hasebe M."/>
            <person name="Bowman J.L."/>
            <person name="Gribskov M."/>
            <person name="dePamphilis C."/>
            <person name="Albert V.A."/>
            <person name="Aono N."/>
            <person name="Aoyama T."/>
            <person name="Ambrose B.A."/>
            <person name="Ashton N.W."/>
            <person name="Axtell M.J."/>
            <person name="Barker E."/>
            <person name="Barker M.S."/>
            <person name="Bennetzen J.L."/>
            <person name="Bonawitz N.D."/>
            <person name="Chapple C."/>
            <person name="Cheng C."/>
            <person name="Correa L.G."/>
            <person name="Dacre M."/>
            <person name="DeBarry J."/>
            <person name="Dreyer I."/>
            <person name="Elias M."/>
            <person name="Engstrom E.M."/>
            <person name="Estelle M."/>
            <person name="Feng L."/>
            <person name="Finet C."/>
            <person name="Floyd S.K."/>
            <person name="Frommer W.B."/>
            <person name="Fujita T."/>
            <person name="Gramzow L."/>
            <person name="Gutensohn M."/>
            <person name="Harholt J."/>
            <person name="Hattori M."/>
            <person name="Heyl A."/>
            <person name="Hirai T."/>
            <person name="Hiwatashi Y."/>
            <person name="Ishikawa M."/>
            <person name="Iwata M."/>
            <person name="Karol K.G."/>
            <person name="Koehler B."/>
            <person name="Kolukisaoglu U."/>
            <person name="Kubo M."/>
            <person name="Kurata T."/>
            <person name="Lalonde S."/>
            <person name="Li K."/>
            <person name="Li Y."/>
            <person name="Litt A."/>
            <person name="Lyons E."/>
            <person name="Manning G."/>
            <person name="Maruyama T."/>
            <person name="Michael T.P."/>
            <person name="Mikami K."/>
            <person name="Miyazaki S."/>
            <person name="Morinaga S."/>
            <person name="Murata T."/>
            <person name="Mueller-Roeber B."/>
            <person name="Nelson D.R."/>
            <person name="Obara M."/>
            <person name="Oguri Y."/>
            <person name="Olmstead R.G."/>
            <person name="Onodera N."/>
            <person name="Petersen B.L."/>
            <person name="Pils B."/>
            <person name="Prigge M."/>
            <person name="Rensing S.A."/>
            <person name="Riano-Pachon D.M."/>
            <person name="Roberts A.W."/>
            <person name="Sato Y."/>
            <person name="Scheller H.V."/>
            <person name="Schulz B."/>
            <person name="Schulz C."/>
            <person name="Shakirov E.V."/>
            <person name="Shibagaki N."/>
            <person name="Shinohara N."/>
            <person name="Shippen D.E."/>
            <person name="Soerensen I."/>
            <person name="Sotooka R."/>
            <person name="Sugimoto N."/>
            <person name="Sugita M."/>
            <person name="Sumikawa N."/>
            <person name="Tanurdzic M."/>
            <person name="Theissen G."/>
            <person name="Ulvskov P."/>
            <person name="Wakazuki S."/>
            <person name="Weng J.K."/>
            <person name="Willats W.W."/>
            <person name="Wipf D."/>
            <person name="Wolf P.G."/>
            <person name="Yang L."/>
            <person name="Zimmer A.D."/>
            <person name="Zhu Q."/>
            <person name="Mitros T."/>
            <person name="Hellsten U."/>
            <person name="Loque D."/>
            <person name="Otillar R."/>
            <person name="Salamov A."/>
            <person name="Schmutz J."/>
            <person name="Shapiro H."/>
            <person name="Lindquist E."/>
            <person name="Lucas S."/>
            <person name="Rokhsar D."/>
            <person name="Grigoriev I.V."/>
        </authorList>
    </citation>
    <scope>NUCLEOTIDE SEQUENCE [LARGE SCALE GENOMIC DNA]</scope>
</reference>
<dbReference type="OMA" id="KASSAWM"/>
<dbReference type="InterPro" id="IPR001623">
    <property type="entry name" value="DnaJ_domain"/>
</dbReference>
<dbReference type="PROSITE" id="PS50076">
    <property type="entry name" value="DNAJ_2"/>
    <property type="match status" value="1"/>
</dbReference>